<gene>
    <name evidence="2" type="ORF">MEUPH1_LOCUS29718</name>
</gene>
<evidence type="ECO:0000313" key="3">
    <source>
        <dbReference type="Proteomes" id="UP001160148"/>
    </source>
</evidence>
<protein>
    <recommendedName>
        <fullName evidence="4">Secreted protein</fullName>
    </recommendedName>
</protein>
<accession>A0AAV0Y8U4</accession>
<organism evidence="2 3">
    <name type="scientific">Macrosiphum euphorbiae</name>
    <name type="common">potato aphid</name>
    <dbReference type="NCBI Taxonomy" id="13131"/>
    <lineage>
        <taxon>Eukaryota</taxon>
        <taxon>Metazoa</taxon>
        <taxon>Ecdysozoa</taxon>
        <taxon>Arthropoda</taxon>
        <taxon>Hexapoda</taxon>
        <taxon>Insecta</taxon>
        <taxon>Pterygota</taxon>
        <taxon>Neoptera</taxon>
        <taxon>Paraneoptera</taxon>
        <taxon>Hemiptera</taxon>
        <taxon>Sternorrhyncha</taxon>
        <taxon>Aphidomorpha</taxon>
        <taxon>Aphidoidea</taxon>
        <taxon>Aphididae</taxon>
        <taxon>Macrosiphini</taxon>
        <taxon>Macrosiphum</taxon>
    </lineage>
</organism>
<dbReference type="AlphaFoldDB" id="A0AAV0Y8U4"/>
<dbReference type="EMBL" id="CARXXK010001472">
    <property type="protein sequence ID" value="CAI6376338.1"/>
    <property type="molecule type" value="Genomic_DNA"/>
</dbReference>
<dbReference type="Proteomes" id="UP001160148">
    <property type="component" value="Unassembled WGS sequence"/>
</dbReference>
<evidence type="ECO:0008006" key="4">
    <source>
        <dbReference type="Google" id="ProtNLM"/>
    </source>
</evidence>
<feature type="region of interest" description="Disordered" evidence="1">
    <location>
        <begin position="27"/>
        <end position="120"/>
    </location>
</feature>
<proteinExistence type="predicted"/>
<feature type="compositionally biased region" description="Pro residues" evidence="1">
    <location>
        <begin position="27"/>
        <end position="45"/>
    </location>
</feature>
<name>A0AAV0Y8U4_9HEMI</name>
<comment type="caution">
    <text evidence="2">The sequence shown here is derived from an EMBL/GenBank/DDBJ whole genome shotgun (WGS) entry which is preliminary data.</text>
</comment>
<reference evidence="2 3" key="1">
    <citation type="submission" date="2023-01" db="EMBL/GenBank/DDBJ databases">
        <authorList>
            <person name="Whitehead M."/>
        </authorList>
    </citation>
    <scope>NUCLEOTIDE SEQUENCE [LARGE SCALE GENOMIC DNA]</scope>
</reference>
<keyword evidence="3" id="KW-1185">Reference proteome</keyword>
<evidence type="ECO:0000256" key="1">
    <source>
        <dbReference type="SAM" id="MobiDB-lite"/>
    </source>
</evidence>
<evidence type="ECO:0000313" key="2">
    <source>
        <dbReference type="EMBL" id="CAI6376338.1"/>
    </source>
</evidence>
<sequence>MYVTSIAQWVRQVAAVLARVVAYSLLPPPAMPPPSPPHQQRPQQPPTCGAALGQDSGRGQTPAAVASSVHPPGRVPDNKQGGGFRFPPWSGPTRHLACHPSPQIPLIGNDLPAVMAPSSR</sequence>